<dbReference type="InterPro" id="IPR005331">
    <property type="entry name" value="Sulfotransferase"/>
</dbReference>
<evidence type="ECO:0000256" key="3">
    <source>
        <dbReference type="ARBA" id="ARBA00022692"/>
    </source>
</evidence>
<evidence type="ECO:0008006" key="10">
    <source>
        <dbReference type="Google" id="ProtNLM"/>
    </source>
</evidence>
<evidence type="ECO:0000256" key="7">
    <source>
        <dbReference type="ARBA" id="ARBA00023180"/>
    </source>
</evidence>
<proteinExistence type="predicted"/>
<dbReference type="PANTHER" id="PTHR12137">
    <property type="entry name" value="CARBOHYDRATE SULFOTRANSFERASE"/>
    <property type="match status" value="1"/>
</dbReference>
<dbReference type="InterPro" id="IPR018011">
    <property type="entry name" value="Carb_sulfotrans_8-10"/>
</dbReference>
<evidence type="ECO:0000256" key="4">
    <source>
        <dbReference type="ARBA" id="ARBA00022989"/>
    </source>
</evidence>
<keyword evidence="5" id="KW-0333">Golgi apparatus</keyword>
<evidence type="ECO:0000256" key="5">
    <source>
        <dbReference type="ARBA" id="ARBA00023034"/>
    </source>
</evidence>
<evidence type="ECO:0000256" key="2">
    <source>
        <dbReference type="ARBA" id="ARBA00022679"/>
    </source>
</evidence>
<dbReference type="SUPFAM" id="SSF52540">
    <property type="entry name" value="P-loop containing nucleoside triphosphate hydrolases"/>
    <property type="match status" value="1"/>
</dbReference>
<dbReference type="Pfam" id="PF03567">
    <property type="entry name" value="Sulfotransfer_2"/>
    <property type="match status" value="1"/>
</dbReference>
<keyword evidence="6" id="KW-0472">Membrane</keyword>
<evidence type="ECO:0000313" key="8">
    <source>
        <dbReference type="EMBL" id="MBK1725627.1"/>
    </source>
</evidence>
<sequence length="230" mass="26903">MTFGSFRLGVRPTFRRIHISRFGRFVYYGIPKSANSTIVRTLIEMNPSIKILGGYDDVSAKREAHAHPFDVTLGDTFRIKKNYYAFTFVRNPYDRVLSAYLDKMRAGHKKIQKVRSRVAFSGEFPDFSDFVFYLEQGGLYDDIHWAPQHNLLPPFKKLDLIGRVENLESDLKEVTARIFPGIPYQGPVDSRSHATGASGKRYNYYTANLRKRIERLYRKDFKKYGYCWRE</sequence>
<keyword evidence="7" id="KW-0325">Glycoprotein</keyword>
<organism evidence="8 9">
    <name type="scientific">Halorhodospira neutriphila</name>
    <dbReference type="NCBI Taxonomy" id="168379"/>
    <lineage>
        <taxon>Bacteria</taxon>
        <taxon>Pseudomonadati</taxon>
        <taxon>Pseudomonadota</taxon>
        <taxon>Gammaproteobacteria</taxon>
        <taxon>Chromatiales</taxon>
        <taxon>Ectothiorhodospiraceae</taxon>
        <taxon>Halorhodospira</taxon>
    </lineage>
</organism>
<gene>
    <name evidence="8" type="ORF">CKO13_01005</name>
</gene>
<accession>A0ABS1E334</accession>
<dbReference type="PANTHER" id="PTHR12137:SF54">
    <property type="entry name" value="CARBOHYDRATE SULFOTRANSFERASE"/>
    <property type="match status" value="1"/>
</dbReference>
<name>A0ABS1E334_9GAMM</name>
<protein>
    <recommendedName>
        <fullName evidence="10">Sulfotransferase family protein</fullName>
    </recommendedName>
</protein>
<reference evidence="8 9" key="1">
    <citation type="journal article" date="2020" name="Microorganisms">
        <title>Osmotic Adaptation and Compatible Solute Biosynthesis of Phototrophic Bacteria as Revealed from Genome Analyses.</title>
        <authorList>
            <person name="Imhoff J.F."/>
            <person name="Rahn T."/>
            <person name="Kunzel S."/>
            <person name="Keller A."/>
            <person name="Neulinger S.C."/>
        </authorList>
    </citation>
    <scope>NUCLEOTIDE SEQUENCE [LARGE SCALE GENOMIC DNA]</scope>
    <source>
        <strain evidence="8 9">DSM 15116</strain>
    </source>
</reference>
<dbReference type="Proteomes" id="UP000738126">
    <property type="component" value="Unassembled WGS sequence"/>
</dbReference>
<keyword evidence="2" id="KW-0808">Transferase</keyword>
<comment type="subcellular location">
    <subcellularLocation>
        <location evidence="1">Golgi apparatus membrane</location>
        <topology evidence="1">Single-pass type II membrane protein</topology>
    </subcellularLocation>
</comment>
<comment type="caution">
    <text evidence="8">The sequence shown here is derived from an EMBL/GenBank/DDBJ whole genome shotgun (WGS) entry which is preliminary data.</text>
</comment>
<dbReference type="EMBL" id="NRSH01000005">
    <property type="protein sequence ID" value="MBK1725627.1"/>
    <property type="molecule type" value="Genomic_DNA"/>
</dbReference>
<keyword evidence="4" id="KW-1133">Transmembrane helix</keyword>
<keyword evidence="3" id="KW-0812">Transmembrane</keyword>
<keyword evidence="9" id="KW-1185">Reference proteome</keyword>
<dbReference type="InterPro" id="IPR027417">
    <property type="entry name" value="P-loop_NTPase"/>
</dbReference>
<evidence type="ECO:0000256" key="1">
    <source>
        <dbReference type="ARBA" id="ARBA00004323"/>
    </source>
</evidence>
<evidence type="ECO:0000256" key="6">
    <source>
        <dbReference type="ARBA" id="ARBA00023136"/>
    </source>
</evidence>
<evidence type="ECO:0000313" key="9">
    <source>
        <dbReference type="Proteomes" id="UP000738126"/>
    </source>
</evidence>
<dbReference type="RefSeq" id="WP_242467828.1">
    <property type="nucleotide sequence ID" value="NZ_NRSH01000005.1"/>
</dbReference>